<dbReference type="AlphaFoldDB" id="A0A6N2URY0"/>
<proteinExistence type="predicted"/>
<evidence type="ECO:0000256" key="6">
    <source>
        <dbReference type="SAM" id="Phobius"/>
    </source>
</evidence>
<feature type="transmembrane region" description="Helical" evidence="6">
    <location>
        <begin position="129"/>
        <end position="151"/>
    </location>
</feature>
<keyword evidence="2" id="KW-1003">Cell membrane</keyword>
<protein>
    <submittedName>
        <fullName evidence="8">Putative membrane protein EpsK</fullName>
    </submittedName>
</protein>
<dbReference type="PANTHER" id="PTHR30250">
    <property type="entry name" value="PST FAMILY PREDICTED COLANIC ACID TRANSPORTER"/>
    <property type="match status" value="1"/>
</dbReference>
<dbReference type="InterPro" id="IPR050833">
    <property type="entry name" value="Poly_Biosynth_Transport"/>
</dbReference>
<feature type="transmembrane region" description="Helical" evidence="6">
    <location>
        <begin position="441"/>
        <end position="461"/>
    </location>
</feature>
<name>A0A6N2URY0_9BIFI</name>
<evidence type="ECO:0000313" key="8">
    <source>
        <dbReference type="EMBL" id="VYT20854.1"/>
    </source>
</evidence>
<evidence type="ECO:0000256" key="5">
    <source>
        <dbReference type="ARBA" id="ARBA00023136"/>
    </source>
</evidence>
<feature type="transmembrane region" description="Helical" evidence="6">
    <location>
        <begin position="83"/>
        <end position="109"/>
    </location>
</feature>
<feature type="transmembrane region" description="Helical" evidence="6">
    <location>
        <begin position="379"/>
        <end position="396"/>
    </location>
</feature>
<keyword evidence="5 6" id="KW-0472">Membrane</keyword>
<feature type="transmembrane region" description="Helical" evidence="6">
    <location>
        <begin position="274"/>
        <end position="296"/>
    </location>
</feature>
<evidence type="ECO:0000256" key="3">
    <source>
        <dbReference type="ARBA" id="ARBA00022692"/>
    </source>
</evidence>
<organism evidence="8">
    <name type="scientific">Bifidobacterium dentium</name>
    <dbReference type="NCBI Taxonomy" id="1689"/>
    <lineage>
        <taxon>Bacteria</taxon>
        <taxon>Bacillati</taxon>
        <taxon>Actinomycetota</taxon>
        <taxon>Actinomycetes</taxon>
        <taxon>Bifidobacteriales</taxon>
        <taxon>Bifidobacteriaceae</taxon>
        <taxon>Bifidobacterium</taxon>
    </lineage>
</organism>
<evidence type="ECO:0000256" key="4">
    <source>
        <dbReference type="ARBA" id="ARBA00022989"/>
    </source>
</evidence>
<dbReference type="RefSeq" id="WP_034522561.1">
    <property type="nucleotide sequence ID" value="NZ_CACRSP010000015.1"/>
</dbReference>
<feature type="transmembrane region" description="Helical" evidence="6">
    <location>
        <begin position="347"/>
        <end position="367"/>
    </location>
</feature>
<evidence type="ECO:0000256" key="1">
    <source>
        <dbReference type="ARBA" id="ARBA00004651"/>
    </source>
</evidence>
<dbReference type="Proteomes" id="UP000429211">
    <property type="component" value="Unassembled WGS sequence"/>
</dbReference>
<feature type="transmembrane region" description="Helical" evidence="6">
    <location>
        <begin position="250"/>
        <end position="268"/>
    </location>
</feature>
<sequence length="512" mass="56463">MDNGKRLAINLVSNLTAFIIQFGINLFLTPYIVNSLGSEAYSFIPLTNNIIGYITIISVAFYSMTGRFISVSLNQGDKKQGNIFFNSSTAANCALTVFLLIPTSTLLILYVNKILIIPDYLVKDVQLTFFFSLCAMNISMALASFGAVYFVKNRVDLSAKRNIEGNIIRVAVLITLFTIFSPKIYFLNATILVVTLYSCGANLYYTRKLMPEITIQRRYIKKSAVKTLLSSGIWNSVNELSTVLLTTLDLFLANLLAGSLASGSYSVAKTVPNFVQSIISVLVAVFVPQLTIYFAQHKQKEMTSNISFSIKFIGILTAVPAGFLLAAGQDFFQLWVPTQDANLLHGLSALTLIPLAITSCTSIINNVFTVSNKLRIPSLVLLLFGIANTIVVVILMKYTSLGIWAIPIVALVTGIARSLFFNPIYATHCLGVGKMTFYPSIIRGSACTFVMTIVTLAYKVFFPTDSWMTLCLCGAVCTIMSSLINFTIIFNNSERTKVLNIITTQFKKYLHK</sequence>
<feature type="transmembrane region" description="Helical" evidence="6">
    <location>
        <begin position="402"/>
        <end position="420"/>
    </location>
</feature>
<reference evidence="8" key="2">
    <citation type="submission" date="2019-11" db="EMBL/GenBank/DDBJ databases">
        <authorList>
            <person name="Feng L."/>
        </authorList>
    </citation>
    <scope>NUCLEOTIDE SEQUENCE</scope>
    <source>
        <strain evidence="8">BdentiumLFYP24</strain>
    </source>
</reference>
<comment type="subcellular location">
    <subcellularLocation>
        <location evidence="1">Cell membrane</location>
        <topology evidence="1">Multi-pass membrane protein</topology>
    </subcellularLocation>
</comment>
<feature type="transmembrane region" description="Helical" evidence="6">
    <location>
        <begin position="467"/>
        <end position="490"/>
    </location>
</feature>
<evidence type="ECO:0000313" key="9">
    <source>
        <dbReference type="Proteomes" id="UP000429211"/>
    </source>
</evidence>
<dbReference type="PANTHER" id="PTHR30250:SF26">
    <property type="entry name" value="PSMA PROTEIN"/>
    <property type="match status" value="1"/>
</dbReference>
<dbReference type="EMBL" id="WDPD01000001">
    <property type="protein sequence ID" value="KAB7462526.1"/>
    <property type="molecule type" value="Genomic_DNA"/>
</dbReference>
<feature type="transmembrane region" description="Helical" evidence="6">
    <location>
        <begin position="163"/>
        <end position="180"/>
    </location>
</feature>
<feature type="transmembrane region" description="Helical" evidence="6">
    <location>
        <begin position="186"/>
        <end position="205"/>
    </location>
</feature>
<evidence type="ECO:0000256" key="2">
    <source>
        <dbReference type="ARBA" id="ARBA00022475"/>
    </source>
</evidence>
<keyword evidence="3 6" id="KW-0812">Transmembrane</keyword>
<accession>A0A6N2URY0</accession>
<evidence type="ECO:0000313" key="7">
    <source>
        <dbReference type="EMBL" id="KAB7462526.1"/>
    </source>
</evidence>
<reference evidence="7 9" key="1">
    <citation type="journal article" date="2019" name="Nat. Med.">
        <title>A library of human gut bacterial isolates paired with longitudinal multiomics data enables mechanistic microbiome research.</title>
        <authorList>
            <person name="Poyet M."/>
            <person name="Groussin M."/>
            <person name="Gibbons S.M."/>
            <person name="Avila-Pacheco J."/>
            <person name="Jiang X."/>
            <person name="Kearney S.M."/>
            <person name="Perrotta A.R."/>
            <person name="Berdy B."/>
            <person name="Zhao S."/>
            <person name="Lieberman T.D."/>
            <person name="Swanson P.K."/>
            <person name="Smith M."/>
            <person name="Roesemann S."/>
            <person name="Alexander J.E."/>
            <person name="Rich S.A."/>
            <person name="Livny J."/>
            <person name="Vlamakis H."/>
            <person name="Clish C."/>
            <person name="Bullock K."/>
            <person name="Deik A."/>
            <person name="Scott J."/>
            <person name="Pierce K.A."/>
            <person name="Xavier R.J."/>
            <person name="Alm E.J."/>
        </authorList>
    </citation>
    <scope>NUCLEOTIDE SEQUENCE [LARGE SCALE GENOMIC DNA]</scope>
    <source>
        <strain evidence="7 9">BIOML-A2</strain>
    </source>
</reference>
<feature type="transmembrane region" description="Helical" evidence="6">
    <location>
        <begin position="7"/>
        <end position="28"/>
    </location>
</feature>
<gene>
    <name evidence="8" type="primary">epsK</name>
    <name evidence="8" type="ORF">BDLFYP24_00554</name>
    <name evidence="7" type="ORF">GBB04_01780</name>
</gene>
<feature type="transmembrane region" description="Helical" evidence="6">
    <location>
        <begin position="308"/>
        <end position="327"/>
    </location>
</feature>
<dbReference type="GO" id="GO:0005886">
    <property type="term" value="C:plasma membrane"/>
    <property type="evidence" value="ECO:0007669"/>
    <property type="project" value="UniProtKB-SubCell"/>
</dbReference>
<keyword evidence="4 6" id="KW-1133">Transmembrane helix</keyword>
<dbReference type="EMBL" id="CACRSP010000015">
    <property type="protein sequence ID" value="VYT20854.1"/>
    <property type="molecule type" value="Genomic_DNA"/>
</dbReference>
<feature type="transmembrane region" description="Helical" evidence="6">
    <location>
        <begin position="40"/>
        <end position="62"/>
    </location>
</feature>